<organism evidence="4 5">
    <name type="scientific">Novosphingobium endophyticum</name>
    <dbReference type="NCBI Taxonomy" id="1955250"/>
    <lineage>
        <taxon>Bacteria</taxon>
        <taxon>Pseudomonadati</taxon>
        <taxon>Pseudomonadota</taxon>
        <taxon>Alphaproteobacteria</taxon>
        <taxon>Sphingomonadales</taxon>
        <taxon>Sphingomonadaceae</taxon>
        <taxon>Novosphingobium</taxon>
    </lineage>
</organism>
<feature type="region of interest" description="Disordered" evidence="1">
    <location>
        <begin position="145"/>
        <end position="168"/>
    </location>
</feature>
<evidence type="ECO:0000313" key="5">
    <source>
        <dbReference type="Proteomes" id="UP000608154"/>
    </source>
</evidence>
<dbReference type="Proteomes" id="UP000608154">
    <property type="component" value="Unassembled WGS sequence"/>
</dbReference>
<dbReference type="InterPro" id="IPR054357">
    <property type="entry name" value="MFE-2_N"/>
</dbReference>
<sequence>MPLDYERLIRMPPRETIHTFTTRDTILYALGIGAERLAHIYEDGLIAYPMMSVIAAYPGFFAPEPEYGVTPRQVLHGEQSIRLHRMMPAAGTVRGVTTITDILDKGAKGAVVNLTRSIHDVADDSLIATVDTGLFLRGGGGFGGITTNGRRPHPIPDRPADKEVRTPTRENQAAIYRLSGDYNPLHIDPARAQAMGFDKPILHGLCTFGFAGRALIEGQAGGDASRLSRLGARFSTPVFPGETLLTRIWIEGKERVAFQTLVEERGVIALTNGLAEFGGPSQQDDCVDDAHRTRRSQGK</sequence>
<dbReference type="GO" id="GO:0006635">
    <property type="term" value="P:fatty acid beta-oxidation"/>
    <property type="evidence" value="ECO:0007669"/>
    <property type="project" value="TreeGrafter"/>
</dbReference>
<dbReference type="GO" id="GO:0044594">
    <property type="term" value="F:17-beta-hydroxysteroid dehydrogenase (NAD+) activity"/>
    <property type="evidence" value="ECO:0007669"/>
    <property type="project" value="TreeGrafter"/>
</dbReference>
<dbReference type="SUPFAM" id="SSF54637">
    <property type="entry name" value="Thioesterase/thiol ester dehydrase-isomerase"/>
    <property type="match status" value="2"/>
</dbReference>
<keyword evidence="5" id="KW-1185">Reference proteome</keyword>
<accession>A0A916TS93</accession>
<reference evidence="4" key="2">
    <citation type="submission" date="2020-09" db="EMBL/GenBank/DDBJ databases">
        <authorList>
            <person name="Sun Q."/>
            <person name="Zhou Y."/>
        </authorList>
    </citation>
    <scope>NUCLEOTIDE SEQUENCE</scope>
    <source>
        <strain evidence="4">CGMCC 1.15095</strain>
    </source>
</reference>
<evidence type="ECO:0000259" key="3">
    <source>
        <dbReference type="Pfam" id="PF22622"/>
    </source>
</evidence>
<dbReference type="PANTHER" id="PTHR13078">
    <property type="entry name" value="PEROXISOMAL MULTIFUNCTIONAL ENZYME TYPE 2-RELATED"/>
    <property type="match status" value="1"/>
</dbReference>
<feature type="compositionally biased region" description="Basic and acidic residues" evidence="1">
    <location>
        <begin position="154"/>
        <end position="168"/>
    </location>
</feature>
<protein>
    <submittedName>
        <fullName evidence="4">Enoyl-CoA hydratase</fullName>
    </submittedName>
</protein>
<evidence type="ECO:0000259" key="2">
    <source>
        <dbReference type="Pfam" id="PF01575"/>
    </source>
</evidence>
<evidence type="ECO:0000313" key="4">
    <source>
        <dbReference type="EMBL" id="GGC00621.1"/>
    </source>
</evidence>
<reference evidence="4" key="1">
    <citation type="journal article" date="2014" name="Int. J. Syst. Evol. Microbiol.">
        <title>Complete genome sequence of Corynebacterium casei LMG S-19264T (=DSM 44701T), isolated from a smear-ripened cheese.</title>
        <authorList>
            <consortium name="US DOE Joint Genome Institute (JGI-PGF)"/>
            <person name="Walter F."/>
            <person name="Albersmeier A."/>
            <person name="Kalinowski J."/>
            <person name="Ruckert C."/>
        </authorList>
    </citation>
    <scope>NUCLEOTIDE SEQUENCE</scope>
    <source>
        <strain evidence="4">CGMCC 1.15095</strain>
    </source>
</reference>
<dbReference type="Pfam" id="PF01575">
    <property type="entry name" value="MaoC_dehydratas"/>
    <property type="match status" value="1"/>
</dbReference>
<feature type="domain" description="Peroxisomal multifunctional enzyme type 2-like N-terminal" evidence="3">
    <location>
        <begin position="19"/>
        <end position="138"/>
    </location>
</feature>
<comment type="caution">
    <text evidence="4">The sequence shown here is derived from an EMBL/GenBank/DDBJ whole genome shotgun (WGS) entry which is preliminary data.</text>
</comment>
<evidence type="ECO:0000256" key="1">
    <source>
        <dbReference type="SAM" id="MobiDB-lite"/>
    </source>
</evidence>
<dbReference type="InterPro" id="IPR002539">
    <property type="entry name" value="MaoC-like_dom"/>
</dbReference>
<name>A0A916TS93_9SPHN</name>
<dbReference type="PANTHER" id="PTHR13078:SF56">
    <property type="entry name" value="PEROXISOMAL MULTIFUNCTIONAL ENZYME TYPE 2"/>
    <property type="match status" value="1"/>
</dbReference>
<gene>
    <name evidence="4" type="ORF">GCM10011494_18960</name>
</gene>
<dbReference type="CDD" id="cd03448">
    <property type="entry name" value="HDE_HSD"/>
    <property type="match status" value="1"/>
</dbReference>
<dbReference type="AlphaFoldDB" id="A0A916TS93"/>
<proteinExistence type="predicted"/>
<dbReference type="Gene3D" id="3.10.129.10">
    <property type="entry name" value="Hotdog Thioesterase"/>
    <property type="match status" value="1"/>
</dbReference>
<dbReference type="GO" id="GO:0004300">
    <property type="term" value="F:enoyl-CoA hydratase activity"/>
    <property type="evidence" value="ECO:0007669"/>
    <property type="project" value="TreeGrafter"/>
</dbReference>
<dbReference type="InterPro" id="IPR029069">
    <property type="entry name" value="HotDog_dom_sf"/>
</dbReference>
<dbReference type="GO" id="GO:0003857">
    <property type="term" value="F:(3S)-3-hydroxyacyl-CoA dehydrogenase (NAD+) activity"/>
    <property type="evidence" value="ECO:0007669"/>
    <property type="project" value="TreeGrafter"/>
</dbReference>
<feature type="domain" description="MaoC-like" evidence="2">
    <location>
        <begin position="156"/>
        <end position="270"/>
    </location>
</feature>
<dbReference type="Pfam" id="PF22622">
    <property type="entry name" value="MFE-2_hydrat-2_N"/>
    <property type="match status" value="1"/>
</dbReference>
<dbReference type="EMBL" id="BMHK01000010">
    <property type="protein sequence ID" value="GGC00621.1"/>
    <property type="molecule type" value="Genomic_DNA"/>
</dbReference>